<dbReference type="AlphaFoldDB" id="A0A7Y0A4Y4"/>
<organism evidence="2 3">
    <name type="scientific">Chryseobacterium cheonjiense</name>
    <dbReference type="NCBI Taxonomy" id="2728845"/>
    <lineage>
        <taxon>Bacteria</taxon>
        <taxon>Pseudomonadati</taxon>
        <taxon>Bacteroidota</taxon>
        <taxon>Flavobacteriia</taxon>
        <taxon>Flavobacteriales</taxon>
        <taxon>Weeksellaceae</taxon>
        <taxon>Chryseobacterium group</taxon>
        <taxon>Chryseobacterium</taxon>
    </lineage>
</organism>
<name>A0A7Y0A4Y4_9FLAO</name>
<dbReference type="EMBL" id="JABBGF010000001">
    <property type="protein sequence ID" value="NML56749.1"/>
    <property type="molecule type" value="Genomic_DNA"/>
</dbReference>
<evidence type="ECO:0000313" key="3">
    <source>
        <dbReference type="Proteomes" id="UP000552615"/>
    </source>
</evidence>
<comment type="caution">
    <text evidence="2">The sequence shown here is derived from an EMBL/GenBank/DDBJ whole genome shotgun (WGS) entry which is preliminary data.</text>
</comment>
<reference evidence="2 3" key="1">
    <citation type="submission" date="2020-04" db="EMBL/GenBank/DDBJ databases">
        <title>Chryseobacterium sp. RJ-7-14 sp. nov., isolated from Jeju soil.</title>
        <authorList>
            <person name="Dahal R.H."/>
            <person name="Chaudhary D.K."/>
        </authorList>
    </citation>
    <scope>NUCLEOTIDE SEQUENCE [LARGE SCALE GENOMIC DNA]</scope>
    <source>
        <strain evidence="2 3">RJ-7-14</strain>
    </source>
</reference>
<keyword evidence="3" id="KW-1185">Reference proteome</keyword>
<dbReference type="RefSeq" id="WP_169230123.1">
    <property type="nucleotide sequence ID" value="NZ_JABBGF010000001.1"/>
</dbReference>
<protein>
    <recommendedName>
        <fullName evidence="4">Transposase IS30-like HTH domain-containing protein</fullName>
    </recommendedName>
</protein>
<feature type="region of interest" description="Disordered" evidence="1">
    <location>
        <begin position="31"/>
        <end position="75"/>
    </location>
</feature>
<accession>A0A7Y0A4Y4</accession>
<evidence type="ECO:0000256" key="1">
    <source>
        <dbReference type="SAM" id="MobiDB-lite"/>
    </source>
</evidence>
<sequence>MAKIPQNHRKAWSQNDIQKLQNLANKNTPTGLIAHQLGRSTGSISSQANKQNISLKPTNKSPYDRKVSEAKKNIK</sequence>
<feature type="compositionally biased region" description="Basic and acidic residues" evidence="1">
    <location>
        <begin position="62"/>
        <end position="75"/>
    </location>
</feature>
<dbReference type="Proteomes" id="UP000552615">
    <property type="component" value="Unassembled WGS sequence"/>
</dbReference>
<evidence type="ECO:0000313" key="2">
    <source>
        <dbReference type="EMBL" id="NML56749.1"/>
    </source>
</evidence>
<gene>
    <name evidence="2" type="ORF">HHL20_05275</name>
</gene>
<proteinExistence type="predicted"/>
<evidence type="ECO:0008006" key="4">
    <source>
        <dbReference type="Google" id="ProtNLM"/>
    </source>
</evidence>
<feature type="compositionally biased region" description="Polar residues" evidence="1">
    <location>
        <begin position="38"/>
        <end position="61"/>
    </location>
</feature>